<dbReference type="Pfam" id="PF13517">
    <property type="entry name" value="FG-GAP_3"/>
    <property type="match status" value="3"/>
</dbReference>
<dbReference type="Gene3D" id="2.130.10.130">
    <property type="entry name" value="Integrin alpha, N-terminal"/>
    <property type="match status" value="2"/>
</dbReference>
<name>A0ABW7NBI5_9BACT</name>
<reference evidence="4 5" key="1">
    <citation type="journal article" date="2013" name="Int. J. Syst. Evol. Microbiol.">
        <title>Marinoscillum luteum sp. nov., isolated from marine sediment.</title>
        <authorList>
            <person name="Cha I.T."/>
            <person name="Park S.J."/>
            <person name="Kim S.J."/>
            <person name="Kim J.G."/>
            <person name="Jung M.Y."/>
            <person name="Shin K.S."/>
            <person name="Kwon K.K."/>
            <person name="Yang S.H."/>
            <person name="Seo Y.S."/>
            <person name="Rhee S.K."/>
        </authorList>
    </citation>
    <scope>NUCLEOTIDE SEQUENCE [LARGE SCALE GENOMIC DNA]</scope>
    <source>
        <strain evidence="4 5">KCTC 23939</strain>
    </source>
</reference>
<dbReference type="Proteomes" id="UP001610063">
    <property type="component" value="Unassembled WGS sequence"/>
</dbReference>
<dbReference type="NCBIfam" id="TIGR04183">
    <property type="entry name" value="Por_Secre_tail"/>
    <property type="match status" value="1"/>
</dbReference>
<dbReference type="InterPro" id="IPR013517">
    <property type="entry name" value="FG-GAP"/>
</dbReference>
<dbReference type="Gene3D" id="2.60.40.10">
    <property type="entry name" value="Immunoglobulins"/>
    <property type="match status" value="1"/>
</dbReference>
<keyword evidence="1 2" id="KW-0732">Signal</keyword>
<dbReference type="PANTHER" id="PTHR46580:SF4">
    <property type="entry name" value="ATP_GTP-BINDING PROTEIN"/>
    <property type="match status" value="1"/>
</dbReference>
<proteinExistence type="predicted"/>
<evidence type="ECO:0000313" key="4">
    <source>
        <dbReference type="EMBL" id="MFH6984926.1"/>
    </source>
</evidence>
<sequence length="597" mass="63851">MKAKLIIVITLMIIGTGLKAQDAIHDLDFDVQKSSISAVDIDADGDRDILIIGENPNGKFAQLFRNNGEMSFEKVASPFAPSAITSVTFGDVNGDGQLDALQSGFADSVIVNLYTINESGDLALDDFYSSLAHIAPSSAIADLNNDGHADILIFGNHNIEDQRPKIYFGDGTGGFTSESPFDAYKFIDPKVSTVDVDTDGDLDLWVMAGYEEGIDARFARLFINDGGTFTETDPGIIAKGPGSSDWGDYDGDGDLDLLIGGWGYVNSGEDNDMIYRIYKNTGGTFTEAAVFQPFGAFSPSDASRFADWDNDGDLDVILTGWNPDEGGQRTAFFINTSGTFAAADYNATLPGISESAVAISDLDDDGDLDLIINGYSGNEWNGEGSAYNRNVALVIENTTAGTNAAPAPPANLSAKANGKAVTFSWDEATDDSTPAASLSYNLFLVDSEGNYFYYPLADTISGKLLVQEKGNMQLNNAWTVKGLPYGGYRWGVQAIDHSFAGSAFAKDNFSHLEGGPLATSLETDALIYPNPNQGQIQVMVSDQIRQLSILTMDGKLVRSLNVEAGAKSVQIPMAAGIYLVRALRADGHYTSDKVIVK</sequence>
<dbReference type="InterPro" id="IPR028994">
    <property type="entry name" value="Integrin_alpha_N"/>
</dbReference>
<dbReference type="RefSeq" id="WP_395418361.1">
    <property type="nucleotide sequence ID" value="NZ_JBIPKE010000019.1"/>
</dbReference>
<feature type="chain" id="PRO_5045223394" evidence="2">
    <location>
        <begin position="21"/>
        <end position="597"/>
    </location>
</feature>
<evidence type="ECO:0000256" key="1">
    <source>
        <dbReference type="ARBA" id="ARBA00022729"/>
    </source>
</evidence>
<evidence type="ECO:0000256" key="2">
    <source>
        <dbReference type="SAM" id="SignalP"/>
    </source>
</evidence>
<dbReference type="EMBL" id="JBIPKE010000019">
    <property type="protein sequence ID" value="MFH6984926.1"/>
    <property type="molecule type" value="Genomic_DNA"/>
</dbReference>
<feature type="domain" description="Secretion system C-terminal sorting" evidence="3">
    <location>
        <begin position="527"/>
        <end position="596"/>
    </location>
</feature>
<protein>
    <submittedName>
        <fullName evidence="4">T9SS type A sorting domain-containing protein</fullName>
    </submittedName>
</protein>
<feature type="signal peptide" evidence="2">
    <location>
        <begin position="1"/>
        <end position="20"/>
    </location>
</feature>
<dbReference type="Pfam" id="PF18962">
    <property type="entry name" value="Por_Secre_tail"/>
    <property type="match status" value="1"/>
</dbReference>
<evidence type="ECO:0000259" key="3">
    <source>
        <dbReference type="Pfam" id="PF18962"/>
    </source>
</evidence>
<evidence type="ECO:0000313" key="5">
    <source>
        <dbReference type="Proteomes" id="UP001610063"/>
    </source>
</evidence>
<dbReference type="InterPro" id="IPR026444">
    <property type="entry name" value="Secre_tail"/>
</dbReference>
<dbReference type="PANTHER" id="PTHR46580">
    <property type="entry name" value="SENSOR KINASE-RELATED"/>
    <property type="match status" value="1"/>
</dbReference>
<comment type="caution">
    <text evidence="4">The sequence shown here is derived from an EMBL/GenBank/DDBJ whole genome shotgun (WGS) entry which is preliminary data.</text>
</comment>
<dbReference type="InterPro" id="IPR013783">
    <property type="entry name" value="Ig-like_fold"/>
</dbReference>
<accession>A0ABW7NBI5</accession>
<gene>
    <name evidence="4" type="ORF">ACHKAR_15835</name>
</gene>
<dbReference type="SUPFAM" id="SSF69318">
    <property type="entry name" value="Integrin alpha N-terminal domain"/>
    <property type="match status" value="1"/>
</dbReference>
<keyword evidence="5" id="KW-1185">Reference proteome</keyword>
<organism evidence="4 5">
    <name type="scientific">Marinoscillum luteum</name>
    <dbReference type="NCBI Taxonomy" id="861051"/>
    <lineage>
        <taxon>Bacteria</taxon>
        <taxon>Pseudomonadati</taxon>
        <taxon>Bacteroidota</taxon>
        <taxon>Cytophagia</taxon>
        <taxon>Cytophagales</taxon>
        <taxon>Reichenbachiellaceae</taxon>
        <taxon>Marinoscillum</taxon>
    </lineage>
</organism>